<dbReference type="GO" id="GO:0004672">
    <property type="term" value="F:protein kinase activity"/>
    <property type="evidence" value="ECO:0007669"/>
    <property type="project" value="InterPro"/>
</dbReference>
<dbReference type="Proteomes" id="UP000005627">
    <property type="component" value="Chromosome 7"/>
</dbReference>
<dbReference type="SUPFAM" id="SSF48371">
    <property type="entry name" value="ARM repeat"/>
    <property type="match status" value="1"/>
</dbReference>
<gene>
    <name evidence="3" type="primary">TDEL0G01540</name>
    <name evidence="3" type="ORF">TDEL_0G01540</name>
</gene>
<dbReference type="SMART" id="SM00220">
    <property type="entry name" value="S_TKc"/>
    <property type="match status" value="1"/>
</dbReference>
<dbReference type="eggNOG" id="KOG2137">
    <property type="taxonomic scope" value="Eukaryota"/>
</dbReference>
<dbReference type="PANTHER" id="PTHR12984">
    <property type="entry name" value="SCY1-RELATED S/T PROTEIN KINASE-LIKE"/>
    <property type="match status" value="1"/>
</dbReference>
<feature type="compositionally biased region" description="Polar residues" evidence="1">
    <location>
        <begin position="720"/>
        <end position="763"/>
    </location>
</feature>
<dbReference type="RefSeq" id="XP_003682732.1">
    <property type="nucleotide sequence ID" value="XM_003682684.1"/>
</dbReference>
<keyword evidence="4" id="KW-1185">Reference proteome</keyword>
<dbReference type="InterPro" id="IPR016024">
    <property type="entry name" value="ARM-type_fold"/>
</dbReference>
<dbReference type="OrthoDB" id="79687at2759"/>
<dbReference type="HOGENOM" id="CLU_008724_3_0_1"/>
<name>G8ZYP6_TORDE</name>
<dbReference type="InterPro" id="IPR011009">
    <property type="entry name" value="Kinase-like_dom_sf"/>
</dbReference>
<dbReference type="EMBL" id="HE616748">
    <property type="protein sequence ID" value="CCE93521.1"/>
    <property type="molecule type" value="Genomic_DNA"/>
</dbReference>
<feature type="compositionally biased region" description="Polar residues" evidence="1">
    <location>
        <begin position="683"/>
        <end position="697"/>
    </location>
</feature>
<dbReference type="Gene3D" id="1.10.510.10">
    <property type="entry name" value="Transferase(Phosphotransferase) domain 1"/>
    <property type="match status" value="1"/>
</dbReference>
<evidence type="ECO:0000313" key="4">
    <source>
        <dbReference type="Proteomes" id="UP000005627"/>
    </source>
</evidence>
<dbReference type="Gene3D" id="1.25.10.10">
    <property type="entry name" value="Leucine-rich Repeat Variant"/>
    <property type="match status" value="1"/>
</dbReference>
<feature type="domain" description="Protein kinase" evidence="2">
    <location>
        <begin position="1"/>
        <end position="323"/>
    </location>
</feature>
<dbReference type="Pfam" id="PF00069">
    <property type="entry name" value="Pkinase"/>
    <property type="match status" value="1"/>
</dbReference>
<evidence type="ECO:0000259" key="2">
    <source>
        <dbReference type="PROSITE" id="PS50011"/>
    </source>
</evidence>
<dbReference type="AlphaFoldDB" id="G8ZYP6"/>
<dbReference type="InterPro" id="IPR011989">
    <property type="entry name" value="ARM-like"/>
</dbReference>
<dbReference type="InterPro" id="IPR051177">
    <property type="entry name" value="CIK-Related_Protein"/>
</dbReference>
<accession>G8ZYP6</accession>
<dbReference type="InterPro" id="IPR000719">
    <property type="entry name" value="Prot_kinase_dom"/>
</dbReference>
<dbReference type="GO" id="GO:0005759">
    <property type="term" value="C:mitochondrial matrix"/>
    <property type="evidence" value="ECO:0007669"/>
    <property type="project" value="EnsemblFungi"/>
</dbReference>
<dbReference type="PROSITE" id="PS50011">
    <property type="entry name" value="PROTEIN_KINASE_DOM"/>
    <property type="match status" value="1"/>
</dbReference>
<dbReference type="PANTHER" id="PTHR12984:SF6">
    <property type="entry name" value="SCY1-LIKE PROTEIN 2"/>
    <property type="match status" value="1"/>
</dbReference>
<dbReference type="InParanoid" id="G8ZYP6"/>
<feature type="compositionally biased region" description="Basic and acidic residues" evidence="1">
    <location>
        <begin position="644"/>
        <end position="658"/>
    </location>
</feature>
<dbReference type="FunCoup" id="G8ZYP6">
    <property type="interactions" value="909"/>
</dbReference>
<organism evidence="3 4">
    <name type="scientific">Torulaspora delbrueckii</name>
    <name type="common">Yeast</name>
    <name type="synonym">Candida colliculosa</name>
    <dbReference type="NCBI Taxonomy" id="4950"/>
    <lineage>
        <taxon>Eukaryota</taxon>
        <taxon>Fungi</taxon>
        <taxon>Dikarya</taxon>
        <taxon>Ascomycota</taxon>
        <taxon>Saccharomycotina</taxon>
        <taxon>Saccharomycetes</taxon>
        <taxon>Saccharomycetales</taxon>
        <taxon>Saccharomycetaceae</taxon>
        <taxon>Torulaspora</taxon>
    </lineage>
</organism>
<reference evidence="3 4" key="1">
    <citation type="journal article" date="2011" name="Proc. Natl. Acad. Sci. U.S.A.">
        <title>Evolutionary erosion of yeast sex chromosomes by mating-type switching accidents.</title>
        <authorList>
            <person name="Gordon J.L."/>
            <person name="Armisen D."/>
            <person name="Proux-Wera E."/>
            <person name="Oheigeartaigh S.S."/>
            <person name="Byrne K.P."/>
            <person name="Wolfe K.H."/>
        </authorList>
    </citation>
    <scope>NUCLEOTIDE SEQUENCE [LARGE SCALE GENOMIC DNA]</scope>
    <source>
        <strain evidence="4">ATCC 10662 / CBS 1146 / NBRC 0425 / NCYC 2629 / NRRL Y-866</strain>
    </source>
</reference>
<dbReference type="Gene3D" id="3.30.200.20">
    <property type="entry name" value="Phosphorylase Kinase, domain 1"/>
    <property type="match status" value="1"/>
</dbReference>
<protein>
    <recommendedName>
        <fullName evidence="2">Protein kinase domain-containing protein</fullName>
    </recommendedName>
</protein>
<dbReference type="SUPFAM" id="SSF56112">
    <property type="entry name" value="Protein kinase-like (PK-like)"/>
    <property type="match status" value="1"/>
</dbReference>
<evidence type="ECO:0000256" key="1">
    <source>
        <dbReference type="SAM" id="MobiDB-lite"/>
    </source>
</evidence>
<feature type="region of interest" description="Disordered" evidence="1">
    <location>
        <begin position="622"/>
        <end position="786"/>
    </location>
</feature>
<dbReference type="CDD" id="cd14011">
    <property type="entry name" value="PK_SCY1_like"/>
    <property type="match status" value="1"/>
</dbReference>
<evidence type="ECO:0000313" key="3">
    <source>
        <dbReference type="EMBL" id="CCE93521.1"/>
    </source>
</evidence>
<feature type="compositionally biased region" description="Polar residues" evidence="1">
    <location>
        <begin position="773"/>
        <end position="786"/>
    </location>
</feature>
<sequence>MFWSPKTGINSKYSFSSSPTFTCEPWSVYTGRPKSSSSSSNPAKVSILIFDKKRFENYLLNYGIIRSKTSSSDKLILQDAYEVLRNQVGNLSKLKHPNILAVIEPLEEHSKNFMFVTEYVTGSLESVFASGDEEANFFKGHIREEVVIQRGILEVVQALDFIHNRASSVHLDIQPRSVLINENSDWKVSGLGHLMKLPQGTNTTEYFIPQYDPRAPSFMHLELNYTAPEVVLDNTVSFKSDYFSLGLLIYMLYTGRGLLSAEGSSSQYKDEYTKFERRLATMSWDQVFNKLPTNLKPCIPKLMNRDIYSRYDNINEFLDSQFFQDPLIKTLNFLDDLPTKTNEEKIVFLKGLEELLPQFPVTLLQRKFLTVLLGALGQQCKDKNPHGPCISKEVELIIKIGSTVSQLTFQERIFPELINKAQFPIILRNATSALINNLSTLKDKVKKEDFLENVAKPLVTFTFKDMEGEHALVAQETLLGNTQLIANLFDFVTMKNFLMPLISHLFTKTTSLMVKIACVSSFRELIESENVDSDMICSDILPLFKAMKTRDPRIMMQSLKLFNTVPQVIKDDSILVEQLLPLIWNYSMAPTLDKSQYTQYTAVINRISNAVQASHIKTLKQSNNNAADADDTKKFDRLIQPAQVKREDPDTKAAKKIETPAILPTRNPQAKKPSILAPRSRPNVKSTPPNPRRQVQTAPKAPKAPSQNAELDDFDDFVSAASSPTPSLQPNTQLSNSYGSTSRIPQQGPTSSLPPGFSISLQPSRKPAETGPRQDTGQSNGSMSLI</sequence>
<proteinExistence type="predicted"/>
<dbReference type="KEGG" id="tdl:TDEL_0G01540"/>
<dbReference type="GeneID" id="11504658"/>
<dbReference type="GO" id="GO:0005524">
    <property type="term" value="F:ATP binding"/>
    <property type="evidence" value="ECO:0007669"/>
    <property type="project" value="InterPro"/>
</dbReference>